<proteinExistence type="predicted"/>
<evidence type="ECO:0000313" key="2">
    <source>
        <dbReference type="Proteomes" id="UP000305067"/>
    </source>
</evidence>
<organism evidence="1 2">
    <name type="scientific">Pterulicium gracile</name>
    <dbReference type="NCBI Taxonomy" id="1884261"/>
    <lineage>
        <taxon>Eukaryota</taxon>
        <taxon>Fungi</taxon>
        <taxon>Dikarya</taxon>
        <taxon>Basidiomycota</taxon>
        <taxon>Agaricomycotina</taxon>
        <taxon>Agaricomycetes</taxon>
        <taxon>Agaricomycetidae</taxon>
        <taxon>Agaricales</taxon>
        <taxon>Pleurotineae</taxon>
        <taxon>Pterulaceae</taxon>
        <taxon>Pterulicium</taxon>
    </lineage>
</organism>
<keyword evidence="2" id="KW-1185">Reference proteome</keyword>
<gene>
    <name evidence="1" type="ORF">BDV98DRAFT_317056</name>
</gene>
<name>A0A5C3QVP6_9AGAR</name>
<accession>A0A5C3QVP6</accession>
<reference evidence="1 2" key="1">
    <citation type="journal article" date="2019" name="Nat. Ecol. Evol.">
        <title>Megaphylogeny resolves global patterns of mushroom evolution.</title>
        <authorList>
            <person name="Varga T."/>
            <person name="Krizsan K."/>
            <person name="Foldi C."/>
            <person name="Dima B."/>
            <person name="Sanchez-Garcia M."/>
            <person name="Sanchez-Ramirez S."/>
            <person name="Szollosi G.J."/>
            <person name="Szarkandi J.G."/>
            <person name="Papp V."/>
            <person name="Albert L."/>
            <person name="Andreopoulos W."/>
            <person name="Angelini C."/>
            <person name="Antonin V."/>
            <person name="Barry K.W."/>
            <person name="Bougher N.L."/>
            <person name="Buchanan P."/>
            <person name="Buyck B."/>
            <person name="Bense V."/>
            <person name="Catcheside P."/>
            <person name="Chovatia M."/>
            <person name="Cooper J."/>
            <person name="Damon W."/>
            <person name="Desjardin D."/>
            <person name="Finy P."/>
            <person name="Geml J."/>
            <person name="Haridas S."/>
            <person name="Hughes K."/>
            <person name="Justo A."/>
            <person name="Karasinski D."/>
            <person name="Kautmanova I."/>
            <person name="Kiss B."/>
            <person name="Kocsube S."/>
            <person name="Kotiranta H."/>
            <person name="LaButti K.M."/>
            <person name="Lechner B.E."/>
            <person name="Liimatainen K."/>
            <person name="Lipzen A."/>
            <person name="Lukacs Z."/>
            <person name="Mihaltcheva S."/>
            <person name="Morgado L.N."/>
            <person name="Niskanen T."/>
            <person name="Noordeloos M.E."/>
            <person name="Ohm R.A."/>
            <person name="Ortiz-Santana B."/>
            <person name="Ovrebo C."/>
            <person name="Racz N."/>
            <person name="Riley R."/>
            <person name="Savchenko A."/>
            <person name="Shiryaev A."/>
            <person name="Soop K."/>
            <person name="Spirin V."/>
            <person name="Szebenyi C."/>
            <person name="Tomsovsky M."/>
            <person name="Tulloss R.E."/>
            <person name="Uehling J."/>
            <person name="Grigoriev I.V."/>
            <person name="Vagvolgyi C."/>
            <person name="Papp T."/>
            <person name="Martin F.M."/>
            <person name="Miettinen O."/>
            <person name="Hibbett D.S."/>
            <person name="Nagy L.G."/>
        </authorList>
    </citation>
    <scope>NUCLEOTIDE SEQUENCE [LARGE SCALE GENOMIC DNA]</scope>
    <source>
        <strain evidence="1 2">CBS 309.79</strain>
    </source>
</reference>
<dbReference type="AlphaFoldDB" id="A0A5C3QVP6"/>
<sequence>MKSIFRTGMKEDALFHSNNLNFPARRLMAERTLQRLIEFAEEELAVRDPLYAKRTLDPRVWPLSNMGKRLAAVGLLHSTVATARRPLPTPEATAAKADTFVAGVVLMLVQRAEKTSIEETAVPRNHLVDLTEKNMGLESRRRQRMINHGQKQQLGEFDGGRPK</sequence>
<protein>
    <submittedName>
        <fullName evidence="1">Uncharacterized protein</fullName>
    </submittedName>
</protein>
<dbReference type="EMBL" id="ML178818">
    <property type="protein sequence ID" value="TFL04439.1"/>
    <property type="molecule type" value="Genomic_DNA"/>
</dbReference>
<evidence type="ECO:0000313" key="1">
    <source>
        <dbReference type="EMBL" id="TFL04439.1"/>
    </source>
</evidence>
<dbReference type="Proteomes" id="UP000305067">
    <property type="component" value="Unassembled WGS sequence"/>
</dbReference>